<keyword evidence="9" id="KW-1185">Reference proteome</keyword>
<sequence length="767" mass="84402">MRRPMILIATAFGGGITAAFFSHGEKILWLGILTEAAMLLILGRKAVKDRNVLVKACVFLCVFSVAGWWTQYWLDRPDPIEQQVGKQIQIEGVVTDIAQKDRGYAMTVKTRGSRVLVRYYGKLEDYRQLAGCRVMFGGIPELPQARRNPGCFDYRLYLQTCGIRTVMTASFLEPAGGKQAAYIKFTARIKGRFERKLEACVKPEIKAMAMAMIFGDRSALPEDMYEDFQKNGTAHILAVSGLHIGIVYGFLAFLWRGKKGMLFYLGILFFLLAYAALADFSPSVVRAGLMITIHLGAKILHRRYDLLSAAAFTFLLMLCANPLQLFHIGFQLSFLAIASLGVILPFIGRWYQGIFLSSLAIQAGMLPYTAYVFNYVSLGAFFVNVPVIFLAGVLLPVGIGMLIVSCVSDTIFGMGAVFLEQGCRMLIWINSLFYAGGKTSFDVTSPPVFLLSLYYGLLFLGVCEKGRILFIRKKAKTLAAGALTVVLLSGIMAAAADDGFSGAEMVFVDVGQGDCVHVRTAEGRNYLFDGGGSISYDVGKKILKPYLLKNGVRKVDAAFATHLHEDHYGGIRSLAKEGMIEKIGVYEGNRIKEGELVKETGTEFLYLHGGQSVKLGEGVFLDILAPQRASEEEYEKIAAEEEDENAASLIMKLRYGPVSLLITGDIDQQGERALMEDYAGRDTLRSEILKVAHHGSKYSSTEDFLEAVSPKMAVIQVGKNNFGHPSQAVIEKCREKDIMVYRNDTSGAIGICMGKGGRGISVQKMME</sequence>
<dbReference type="PANTHER" id="PTHR30619">
    <property type="entry name" value="DNA INTERNALIZATION/COMPETENCE PROTEIN COMEC/REC2"/>
    <property type="match status" value="1"/>
</dbReference>
<dbReference type="InterPro" id="IPR004477">
    <property type="entry name" value="ComEC_N"/>
</dbReference>
<dbReference type="NCBIfam" id="TIGR00360">
    <property type="entry name" value="ComEC_N-term"/>
    <property type="match status" value="1"/>
</dbReference>
<comment type="caution">
    <text evidence="8">The sequence shown here is derived from an EMBL/GenBank/DDBJ whole genome shotgun (WGS) entry which is preliminary data.</text>
</comment>
<name>A0ABT1RRV7_9FIRM</name>
<dbReference type="CDD" id="cd07731">
    <property type="entry name" value="ComA-like_MBL-fold"/>
    <property type="match status" value="1"/>
</dbReference>
<dbReference type="Pfam" id="PF03772">
    <property type="entry name" value="Competence"/>
    <property type="match status" value="1"/>
</dbReference>
<evidence type="ECO:0000256" key="5">
    <source>
        <dbReference type="ARBA" id="ARBA00023136"/>
    </source>
</evidence>
<keyword evidence="2" id="KW-1003">Cell membrane</keyword>
<dbReference type="Gene3D" id="3.60.15.10">
    <property type="entry name" value="Ribonuclease Z/Hydroxyacylglutathione hydrolase-like"/>
    <property type="match status" value="1"/>
</dbReference>
<dbReference type="Pfam" id="PF13567">
    <property type="entry name" value="DUF4131"/>
    <property type="match status" value="1"/>
</dbReference>
<feature type="transmembrane region" description="Helical" evidence="6">
    <location>
        <begin position="329"/>
        <end position="347"/>
    </location>
</feature>
<dbReference type="RefSeq" id="WP_256133123.1">
    <property type="nucleotide sequence ID" value="NZ_JANFXK010000018.1"/>
</dbReference>
<dbReference type="InterPro" id="IPR052159">
    <property type="entry name" value="Competence_DNA_uptake"/>
</dbReference>
<feature type="transmembrane region" description="Helical" evidence="6">
    <location>
        <begin position="379"/>
        <end position="404"/>
    </location>
</feature>
<keyword evidence="4 6" id="KW-1133">Transmembrane helix</keyword>
<evidence type="ECO:0000256" key="6">
    <source>
        <dbReference type="SAM" id="Phobius"/>
    </source>
</evidence>
<dbReference type="Pfam" id="PF00753">
    <property type="entry name" value="Lactamase_B"/>
    <property type="match status" value="1"/>
</dbReference>
<dbReference type="SMART" id="SM00849">
    <property type="entry name" value="Lactamase_B"/>
    <property type="match status" value="1"/>
</dbReference>
<feature type="domain" description="Metallo-beta-lactamase" evidence="7">
    <location>
        <begin position="512"/>
        <end position="719"/>
    </location>
</feature>
<dbReference type="Proteomes" id="UP001524502">
    <property type="component" value="Unassembled WGS sequence"/>
</dbReference>
<dbReference type="InterPro" id="IPR036866">
    <property type="entry name" value="RibonucZ/Hydroxyglut_hydro"/>
</dbReference>
<dbReference type="InterPro" id="IPR025405">
    <property type="entry name" value="DUF4131"/>
</dbReference>
<feature type="transmembrane region" description="Helical" evidence="6">
    <location>
        <begin position="475"/>
        <end position="496"/>
    </location>
</feature>
<keyword evidence="3 6" id="KW-0812">Transmembrane</keyword>
<feature type="transmembrane region" description="Helical" evidence="6">
    <location>
        <begin position="261"/>
        <end position="277"/>
    </location>
</feature>
<organism evidence="8 9">
    <name type="scientific">Anaerovorax odorimutans</name>
    <dbReference type="NCBI Taxonomy" id="109327"/>
    <lineage>
        <taxon>Bacteria</taxon>
        <taxon>Bacillati</taxon>
        <taxon>Bacillota</taxon>
        <taxon>Clostridia</taxon>
        <taxon>Peptostreptococcales</taxon>
        <taxon>Anaerovoracaceae</taxon>
        <taxon>Anaerovorax</taxon>
    </lineage>
</organism>
<feature type="transmembrane region" description="Helical" evidence="6">
    <location>
        <begin position="307"/>
        <end position="323"/>
    </location>
</feature>
<dbReference type="SUPFAM" id="SSF56281">
    <property type="entry name" value="Metallo-hydrolase/oxidoreductase"/>
    <property type="match status" value="1"/>
</dbReference>
<evidence type="ECO:0000256" key="3">
    <source>
        <dbReference type="ARBA" id="ARBA00022692"/>
    </source>
</evidence>
<dbReference type="InterPro" id="IPR004797">
    <property type="entry name" value="Competence_ComEC/Rec2"/>
</dbReference>
<dbReference type="InterPro" id="IPR001279">
    <property type="entry name" value="Metallo-B-lactamas"/>
</dbReference>
<feature type="transmembrane region" description="Helical" evidence="6">
    <location>
        <begin position="28"/>
        <end position="47"/>
    </location>
</feature>
<feature type="transmembrane region" description="Helical" evidence="6">
    <location>
        <begin position="52"/>
        <end position="69"/>
    </location>
</feature>
<proteinExistence type="predicted"/>
<comment type="subcellular location">
    <subcellularLocation>
        <location evidence="1">Cell membrane</location>
        <topology evidence="1">Multi-pass membrane protein</topology>
    </subcellularLocation>
</comment>
<dbReference type="NCBIfam" id="TIGR00361">
    <property type="entry name" value="ComEC_Rec2"/>
    <property type="match status" value="1"/>
</dbReference>
<dbReference type="PANTHER" id="PTHR30619:SF7">
    <property type="entry name" value="BETA-LACTAMASE DOMAIN PROTEIN"/>
    <property type="match status" value="1"/>
</dbReference>
<accession>A0ABT1RRV7</accession>
<dbReference type="InterPro" id="IPR035681">
    <property type="entry name" value="ComA-like_MBL"/>
</dbReference>
<gene>
    <name evidence="8" type="ORF">NE619_14460</name>
</gene>
<keyword evidence="5 6" id="KW-0472">Membrane</keyword>
<feature type="transmembrane region" description="Helical" evidence="6">
    <location>
        <begin position="447"/>
        <end position="463"/>
    </location>
</feature>
<evidence type="ECO:0000313" key="9">
    <source>
        <dbReference type="Proteomes" id="UP001524502"/>
    </source>
</evidence>
<feature type="transmembrane region" description="Helical" evidence="6">
    <location>
        <begin position="354"/>
        <end position="373"/>
    </location>
</feature>
<dbReference type="EMBL" id="JANFXK010000018">
    <property type="protein sequence ID" value="MCQ4637935.1"/>
    <property type="molecule type" value="Genomic_DNA"/>
</dbReference>
<evidence type="ECO:0000256" key="2">
    <source>
        <dbReference type="ARBA" id="ARBA00022475"/>
    </source>
</evidence>
<evidence type="ECO:0000256" key="4">
    <source>
        <dbReference type="ARBA" id="ARBA00022989"/>
    </source>
</evidence>
<evidence type="ECO:0000259" key="7">
    <source>
        <dbReference type="SMART" id="SM00849"/>
    </source>
</evidence>
<reference evidence="8 9" key="1">
    <citation type="submission" date="2022-06" db="EMBL/GenBank/DDBJ databases">
        <title>Isolation of gut microbiota from human fecal samples.</title>
        <authorList>
            <person name="Pamer E.G."/>
            <person name="Barat B."/>
            <person name="Waligurski E."/>
            <person name="Medina S."/>
            <person name="Paddock L."/>
            <person name="Mostad J."/>
        </authorList>
    </citation>
    <scope>NUCLEOTIDE SEQUENCE [LARGE SCALE GENOMIC DNA]</scope>
    <source>
        <strain evidence="8 9">SL.3.17</strain>
    </source>
</reference>
<evidence type="ECO:0000256" key="1">
    <source>
        <dbReference type="ARBA" id="ARBA00004651"/>
    </source>
</evidence>
<protein>
    <submittedName>
        <fullName evidence="8">DNA internalization-related competence protein ComEC/Rec2</fullName>
    </submittedName>
</protein>
<feature type="transmembrane region" description="Helical" evidence="6">
    <location>
        <begin position="234"/>
        <end position="254"/>
    </location>
</feature>
<evidence type="ECO:0000313" key="8">
    <source>
        <dbReference type="EMBL" id="MCQ4637935.1"/>
    </source>
</evidence>